<gene>
    <name evidence="3" type="ORF">GIB67_024280</name>
</gene>
<evidence type="ECO:0000256" key="1">
    <source>
        <dbReference type="SAM" id="MobiDB-lite"/>
    </source>
</evidence>
<proteinExistence type="predicted"/>
<dbReference type="GO" id="GO:0016616">
    <property type="term" value="F:oxidoreductase activity, acting on the CH-OH group of donors, NAD or NADP as acceptor"/>
    <property type="evidence" value="ECO:0007669"/>
    <property type="project" value="InterPro"/>
</dbReference>
<organism evidence="3 4">
    <name type="scientific">Kingdonia uniflora</name>
    <dbReference type="NCBI Taxonomy" id="39325"/>
    <lineage>
        <taxon>Eukaryota</taxon>
        <taxon>Viridiplantae</taxon>
        <taxon>Streptophyta</taxon>
        <taxon>Embryophyta</taxon>
        <taxon>Tracheophyta</taxon>
        <taxon>Spermatophyta</taxon>
        <taxon>Magnoliopsida</taxon>
        <taxon>Ranunculales</taxon>
        <taxon>Circaeasteraceae</taxon>
        <taxon>Kingdonia</taxon>
    </lineage>
</organism>
<evidence type="ECO:0000313" key="4">
    <source>
        <dbReference type="Proteomes" id="UP000541444"/>
    </source>
</evidence>
<dbReference type="OrthoDB" id="5365701at2759"/>
<sequence>TNGGVSIEHSDDGYSSRASSRARIGSSDSDDIVVQTPRDDHQVNTDMGDSTTSDRIIEGTLYWIIGMIEVTDDSYILGPEDFGVQGIGIPIGKHDMHIAAAGMNLQRVLTSSYAYLILEPTIKKNLLEDHLRE</sequence>
<evidence type="ECO:0000259" key="2">
    <source>
        <dbReference type="Pfam" id="PF00390"/>
    </source>
</evidence>
<dbReference type="InterPro" id="IPR012301">
    <property type="entry name" value="Malic_N_dom"/>
</dbReference>
<dbReference type="Gene3D" id="3.40.50.10380">
    <property type="entry name" value="Malic enzyme, N-terminal domain"/>
    <property type="match status" value="1"/>
</dbReference>
<dbReference type="InterPro" id="IPR046346">
    <property type="entry name" value="Aminoacid_DH-like_N_sf"/>
</dbReference>
<feature type="non-terminal residue" evidence="3">
    <location>
        <position position="1"/>
    </location>
</feature>
<name>A0A7J7LZQ9_9MAGN</name>
<dbReference type="AlphaFoldDB" id="A0A7J7LZQ9"/>
<dbReference type="InterPro" id="IPR037062">
    <property type="entry name" value="Malic_N_dom_sf"/>
</dbReference>
<comment type="caution">
    <text evidence="3">The sequence shown here is derived from an EMBL/GenBank/DDBJ whole genome shotgun (WGS) entry which is preliminary data.</text>
</comment>
<keyword evidence="4" id="KW-1185">Reference proteome</keyword>
<feature type="domain" description="Malic enzyme N-terminal" evidence="2">
    <location>
        <begin position="46"/>
        <end position="110"/>
    </location>
</feature>
<evidence type="ECO:0000313" key="3">
    <source>
        <dbReference type="EMBL" id="KAF6148105.1"/>
    </source>
</evidence>
<reference evidence="3 4" key="1">
    <citation type="journal article" date="2020" name="IScience">
        <title>Genome Sequencing of the Endangered Kingdonia uniflora (Circaeasteraceae, Ranunculales) Reveals Potential Mechanisms of Evolutionary Specialization.</title>
        <authorList>
            <person name="Sun Y."/>
            <person name="Deng T."/>
            <person name="Zhang A."/>
            <person name="Moore M.J."/>
            <person name="Landis J.B."/>
            <person name="Lin N."/>
            <person name="Zhang H."/>
            <person name="Zhang X."/>
            <person name="Huang J."/>
            <person name="Zhang X."/>
            <person name="Sun H."/>
            <person name="Wang H."/>
        </authorList>
    </citation>
    <scope>NUCLEOTIDE SEQUENCE [LARGE SCALE GENOMIC DNA]</scope>
    <source>
        <strain evidence="3">TB1705</strain>
        <tissue evidence="3">Leaf</tissue>
    </source>
</reference>
<accession>A0A7J7LZQ9</accession>
<dbReference type="Pfam" id="PF00390">
    <property type="entry name" value="malic"/>
    <property type="match status" value="1"/>
</dbReference>
<dbReference type="Proteomes" id="UP000541444">
    <property type="component" value="Unassembled WGS sequence"/>
</dbReference>
<dbReference type="EMBL" id="JACGCM010001859">
    <property type="protein sequence ID" value="KAF6148105.1"/>
    <property type="molecule type" value="Genomic_DNA"/>
</dbReference>
<dbReference type="SUPFAM" id="SSF53223">
    <property type="entry name" value="Aminoacid dehydrogenase-like, N-terminal domain"/>
    <property type="match status" value="1"/>
</dbReference>
<feature type="compositionally biased region" description="Low complexity" evidence="1">
    <location>
        <begin position="15"/>
        <end position="27"/>
    </location>
</feature>
<protein>
    <recommendedName>
        <fullName evidence="2">Malic enzyme N-terminal domain-containing protein</fullName>
    </recommendedName>
</protein>
<feature type="region of interest" description="Disordered" evidence="1">
    <location>
        <begin position="1"/>
        <end position="50"/>
    </location>
</feature>
<dbReference type="GO" id="GO:0004470">
    <property type="term" value="F:malic enzyme activity"/>
    <property type="evidence" value="ECO:0007669"/>
    <property type="project" value="InterPro"/>
</dbReference>